<dbReference type="InterPro" id="IPR016179">
    <property type="entry name" value="Insulin-like"/>
</dbReference>
<dbReference type="GO" id="GO:0005179">
    <property type="term" value="F:hormone activity"/>
    <property type="evidence" value="ECO:0007669"/>
    <property type="project" value="InterPro"/>
</dbReference>
<dbReference type="Gene3D" id="1.10.100.10">
    <property type="entry name" value="Insulin-like"/>
    <property type="match status" value="1"/>
</dbReference>
<sequence length="175" mass="20272">MSYRIWCNSWKNMPVKGKHQIFILLCLHFTSVQSDFERVCDSRTELRGSDPNGICGRMIPEMLHLLCGGHYYVPSKRDVSSLSHKQDSNLDFPRYSPLEGLILGKREASMYLTSQHSRTKRNTYQGIVCECCYHSCDYFELFQYCGARKKRDTKPDLISTSSHHSGISVDKLRHK</sequence>
<dbReference type="PRINTS" id="PR00276">
    <property type="entry name" value="INSULINFAMLY"/>
</dbReference>
<dbReference type="GO" id="GO:0005576">
    <property type="term" value="C:extracellular region"/>
    <property type="evidence" value="ECO:0007669"/>
    <property type="project" value="UniProtKB-SubCell"/>
</dbReference>
<dbReference type="Pfam" id="PF00049">
    <property type="entry name" value="Insulin"/>
    <property type="match status" value="1"/>
</dbReference>
<evidence type="ECO:0000256" key="2">
    <source>
        <dbReference type="ARBA" id="ARBA00022685"/>
    </source>
</evidence>
<dbReference type="InterPro" id="IPR022352">
    <property type="entry name" value="Ins/IGF/rlx"/>
</dbReference>
<comment type="subcellular location">
    <subcellularLocation>
        <location evidence="5">Secreted</location>
    </subcellularLocation>
</comment>
<comment type="similarity">
    <text evidence="1 5">Belongs to the insulin family.</text>
</comment>
<dbReference type="Proteomes" id="UP000694844">
    <property type="component" value="Chromosome 6"/>
</dbReference>
<dbReference type="GeneID" id="111101100"/>
<dbReference type="KEGG" id="cvn:111101100"/>
<evidence type="ECO:0000313" key="9">
    <source>
        <dbReference type="Proteomes" id="UP000694844"/>
    </source>
</evidence>
<evidence type="ECO:0000256" key="5">
    <source>
        <dbReference type="RuleBase" id="RU000406"/>
    </source>
</evidence>
<protein>
    <submittedName>
        <fullName evidence="10">Con-Ins Im2-like</fullName>
    </submittedName>
</protein>
<keyword evidence="4" id="KW-1015">Disulfide bond</keyword>
<keyword evidence="3 7" id="KW-0732">Signal</keyword>
<gene>
    <name evidence="10" type="primary">LOC111101100</name>
</gene>
<keyword evidence="2" id="KW-0165">Cleavage on pair of basic residues</keyword>
<dbReference type="SUPFAM" id="SSF56994">
    <property type="entry name" value="Insulin-like"/>
    <property type="match status" value="1"/>
</dbReference>
<accession>A0A8B8AF18</accession>
<dbReference type="CDD" id="cd04366">
    <property type="entry name" value="IlGF_insulin_bombyxin_like"/>
    <property type="match status" value="1"/>
</dbReference>
<dbReference type="AlphaFoldDB" id="A0A8B8AF18"/>
<feature type="signal peptide" evidence="7">
    <location>
        <begin position="1"/>
        <end position="34"/>
    </location>
</feature>
<evidence type="ECO:0000256" key="3">
    <source>
        <dbReference type="ARBA" id="ARBA00022729"/>
    </source>
</evidence>
<evidence type="ECO:0000256" key="1">
    <source>
        <dbReference type="ARBA" id="ARBA00009034"/>
    </source>
</evidence>
<feature type="domain" description="Insulin-like" evidence="8">
    <location>
        <begin position="52"/>
        <end position="145"/>
    </location>
</feature>
<evidence type="ECO:0000256" key="6">
    <source>
        <dbReference type="SAM" id="MobiDB-lite"/>
    </source>
</evidence>
<evidence type="ECO:0000313" key="10">
    <source>
        <dbReference type="RefSeq" id="XP_022289108.1"/>
    </source>
</evidence>
<feature type="region of interest" description="Disordered" evidence="6">
    <location>
        <begin position="153"/>
        <end position="175"/>
    </location>
</feature>
<dbReference type="PANTHER" id="PTHR13647">
    <property type="entry name" value="INSULIN-LIKE PEPTIDE 2-RELATED"/>
    <property type="match status" value="1"/>
</dbReference>
<evidence type="ECO:0000256" key="7">
    <source>
        <dbReference type="SAM" id="SignalP"/>
    </source>
</evidence>
<proteinExistence type="inferred from homology"/>
<dbReference type="PANTHER" id="PTHR13647:SF4">
    <property type="entry name" value="INSULIN-LIKE PEPTIDE 1-RELATED"/>
    <property type="match status" value="1"/>
</dbReference>
<evidence type="ECO:0000256" key="4">
    <source>
        <dbReference type="ARBA" id="ARBA00023157"/>
    </source>
</evidence>
<evidence type="ECO:0000259" key="8">
    <source>
        <dbReference type="SMART" id="SM00078"/>
    </source>
</evidence>
<dbReference type="InterPro" id="IPR036438">
    <property type="entry name" value="Insulin-like_sf"/>
</dbReference>
<dbReference type="InterPro" id="IPR022353">
    <property type="entry name" value="Insulin_CS"/>
</dbReference>
<dbReference type="PROSITE" id="PS00262">
    <property type="entry name" value="INSULIN"/>
    <property type="match status" value="1"/>
</dbReference>
<keyword evidence="9" id="KW-1185">Reference proteome</keyword>
<dbReference type="SMART" id="SM00078">
    <property type="entry name" value="IlGF"/>
    <property type="match status" value="1"/>
</dbReference>
<dbReference type="RefSeq" id="XP_022289108.1">
    <property type="nucleotide sequence ID" value="XM_022433400.1"/>
</dbReference>
<organism evidence="9 10">
    <name type="scientific">Crassostrea virginica</name>
    <name type="common">Eastern oyster</name>
    <dbReference type="NCBI Taxonomy" id="6565"/>
    <lineage>
        <taxon>Eukaryota</taxon>
        <taxon>Metazoa</taxon>
        <taxon>Spiralia</taxon>
        <taxon>Lophotrochozoa</taxon>
        <taxon>Mollusca</taxon>
        <taxon>Bivalvia</taxon>
        <taxon>Autobranchia</taxon>
        <taxon>Pteriomorphia</taxon>
        <taxon>Ostreida</taxon>
        <taxon>Ostreoidea</taxon>
        <taxon>Ostreidae</taxon>
        <taxon>Crassostrea</taxon>
    </lineage>
</organism>
<keyword evidence="5" id="KW-0964">Secreted</keyword>
<dbReference type="OrthoDB" id="6081556at2759"/>
<reference evidence="10" key="1">
    <citation type="submission" date="2025-08" db="UniProtKB">
        <authorList>
            <consortium name="RefSeq"/>
        </authorList>
    </citation>
    <scope>IDENTIFICATION</scope>
    <source>
        <tissue evidence="10">Whole sample</tissue>
    </source>
</reference>
<feature type="chain" id="PRO_5034419417" evidence="7">
    <location>
        <begin position="35"/>
        <end position="175"/>
    </location>
</feature>
<name>A0A8B8AF18_CRAVI</name>